<dbReference type="WBParaSite" id="TCNE_0001618501-mRNA-1">
    <property type="protein sequence ID" value="TCNE_0001618501-mRNA-1"/>
    <property type="gene ID" value="TCNE_0001618501"/>
</dbReference>
<evidence type="ECO:0000313" key="3">
    <source>
        <dbReference type="EMBL" id="VDM47505.1"/>
    </source>
</evidence>
<feature type="transmembrane region" description="Helical" evidence="2">
    <location>
        <begin position="277"/>
        <end position="299"/>
    </location>
</feature>
<keyword evidence="2" id="KW-0812">Transmembrane</keyword>
<proteinExistence type="predicted"/>
<reference evidence="3 4" key="2">
    <citation type="submission" date="2018-11" db="EMBL/GenBank/DDBJ databases">
        <authorList>
            <consortium name="Pathogen Informatics"/>
        </authorList>
    </citation>
    <scope>NUCLEOTIDE SEQUENCE [LARGE SCALE GENOMIC DNA]</scope>
</reference>
<reference evidence="5" key="1">
    <citation type="submission" date="2016-06" db="UniProtKB">
        <authorList>
            <consortium name="WormBaseParasite"/>
        </authorList>
    </citation>
    <scope>IDENTIFICATION</scope>
</reference>
<keyword evidence="4" id="KW-1185">Reference proteome</keyword>
<dbReference type="EMBL" id="UYWY01023391">
    <property type="protein sequence ID" value="VDM47505.1"/>
    <property type="molecule type" value="Genomic_DNA"/>
</dbReference>
<evidence type="ECO:0000256" key="2">
    <source>
        <dbReference type="SAM" id="Phobius"/>
    </source>
</evidence>
<evidence type="ECO:0000313" key="4">
    <source>
        <dbReference type="Proteomes" id="UP000050794"/>
    </source>
</evidence>
<protein>
    <submittedName>
        <fullName evidence="3 5">Uncharacterized protein</fullName>
    </submittedName>
</protein>
<keyword evidence="2" id="KW-1133">Transmembrane helix</keyword>
<gene>
    <name evidence="3" type="ORF">TCNE_LOCUS16184</name>
</gene>
<name>A0A183V614_TOXCA</name>
<organism evidence="4 5">
    <name type="scientific">Toxocara canis</name>
    <name type="common">Canine roundworm</name>
    <dbReference type="NCBI Taxonomy" id="6265"/>
    <lineage>
        <taxon>Eukaryota</taxon>
        <taxon>Metazoa</taxon>
        <taxon>Ecdysozoa</taxon>
        <taxon>Nematoda</taxon>
        <taxon>Chromadorea</taxon>
        <taxon>Rhabditida</taxon>
        <taxon>Spirurina</taxon>
        <taxon>Ascaridomorpha</taxon>
        <taxon>Ascaridoidea</taxon>
        <taxon>Toxocaridae</taxon>
        <taxon>Toxocara</taxon>
    </lineage>
</organism>
<sequence>MSGKGTQDSAEGSAKPDGPAECISKRVSHPAVLRVCSRAESSVRPAHFPRRPLLAFGRAIASDQGEYCAGWKDLLEHQSPLTSGAEGMKVKIRQYFRRREGPRDRYLLDGLVAGLRSATCKNLDEKRPSRAETMRTRQWRFARFARRHSFQSQRMRVAMIPLDLHQPLNAQRFCAATHEEKIAIVHEISSNVDIGMVYSILFVRSDAGNDADMWTVLLFCFAGARADEVKKVIFHTIPSTVDMANKTANKTSWKIEGRSVQPTRLYRKRILTPAENTILIVAIGVTIIVALCLVCIVALQCYCSKAEVSSMTFGEDSESDSNSSLSSISSPIILEMLKLELERQKRERREESIESDEEDGRV</sequence>
<accession>A0A183V614</accession>
<evidence type="ECO:0000256" key="1">
    <source>
        <dbReference type="SAM" id="MobiDB-lite"/>
    </source>
</evidence>
<dbReference type="AlphaFoldDB" id="A0A183V614"/>
<keyword evidence="2" id="KW-0472">Membrane</keyword>
<dbReference type="Proteomes" id="UP000050794">
    <property type="component" value="Unassembled WGS sequence"/>
</dbReference>
<feature type="compositionally biased region" description="Polar residues" evidence="1">
    <location>
        <begin position="1"/>
        <end position="10"/>
    </location>
</feature>
<feature type="region of interest" description="Disordered" evidence="1">
    <location>
        <begin position="1"/>
        <end position="22"/>
    </location>
</feature>
<evidence type="ECO:0000313" key="5">
    <source>
        <dbReference type="WBParaSite" id="TCNE_0001618501-mRNA-1"/>
    </source>
</evidence>